<accession>A0A2J8XY66</accession>
<protein>
    <submittedName>
        <fullName evidence="1">PKD2L1 isoform 3</fullName>
    </submittedName>
</protein>
<feature type="non-terminal residue" evidence="1">
    <location>
        <position position="1"/>
    </location>
</feature>
<dbReference type="AlphaFoldDB" id="A0A2J8XY66"/>
<organism evidence="1">
    <name type="scientific">Pongo abelii</name>
    <name type="common">Sumatran orangutan</name>
    <name type="synonym">Pongo pygmaeus abelii</name>
    <dbReference type="NCBI Taxonomy" id="9601"/>
    <lineage>
        <taxon>Eukaryota</taxon>
        <taxon>Metazoa</taxon>
        <taxon>Chordata</taxon>
        <taxon>Craniata</taxon>
        <taxon>Vertebrata</taxon>
        <taxon>Euteleostomi</taxon>
        <taxon>Mammalia</taxon>
        <taxon>Eutheria</taxon>
        <taxon>Euarchontoglires</taxon>
        <taxon>Primates</taxon>
        <taxon>Haplorrhini</taxon>
        <taxon>Catarrhini</taxon>
        <taxon>Hominidae</taxon>
        <taxon>Pongo</taxon>
    </lineage>
</organism>
<name>A0A2J8XY66_PONAB</name>
<proteinExistence type="predicted"/>
<gene>
    <name evidence="1" type="ORF">CR201_G0023496</name>
</gene>
<reference evidence="1" key="1">
    <citation type="submission" date="2017-12" db="EMBL/GenBank/DDBJ databases">
        <title>High-resolution comparative analysis of great ape genomes.</title>
        <authorList>
            <person name="Pollen A."/>
            <person name="Hastie A."/>
            <person name="Hormozdiari F."/>
            <person name="Dougherty M."/>
            <person name="Liu R."/>
            <person name="Chaisson M."/>
            <person name="Hoppe E."/>
            <person name="Hill C."/>
            <person name="Pang A."/>
            <person name="Hillier L."/>
            <person name="Baker C."/>
            <person name="Armstrong J."/>
            <person name="Shendure J."/>
            <person name="Paten B."/>
            <person name="Wilson R."/>
            <person name="Chao H."/>
            <person name="Schneider V."/>
            <person name="Ventura M."/>
            <person name="Kronenberg Z."/>
            <person name="Murali S."/>
            <person name="Gordon D."/>
            <person name="Cantsilieris S."/>
            <person name="Munson K."/>
            <person name="Nelson B."/>
            <person name="Raja A."/>
            <person name="Underwood J."/>
            <person name="Diekhans M."/>
            <person name="Fiddes I."/>
            <person name="Haussler D."/>
            <person name="Eichler E."/>
        </authorList>
    </citation>
    <scope>NUCLEOTIDE SEQUENCE [LARGE SCALE GENOMIC DNA]</scope>
    <source>
        <strain evidence="1">Susie</strain>
    </source>
</reference>
<comment type="caution">
    <text evidence="1">The sequence shown here is derived from an EMBL/GenBank/DDBJ whole genome shotgun (WGS) entry which is preliminary data.</text>
</comment>
<dbReference type="EMBL" id="NDHI03003286">
    <property type="protein sequence ID" value="PNJ86953.1"/>
    <property type="molecule type" value="Genomic_DNA"/>
</dbReference>
<sequence>EPQETAHRTRVSSCCLYICQGIRGISPMPLRTLGNNPD</sequence>
<evidence type="ECO:0000313" key="1">
    <source>
        <dbReference type="EMBL" id="PNJ86953.1"/>
    </source>
</evidence>